<reference evidence="5" key="1">
    <citation type="submission" date="2017-02" db="UniProtKB">
        <authorList>
            <consortium name="WormBaseParasite"/>
        </authorList>
    </citation>
    <scope>IDENTIFICATION</scope>
</reference>
<dbReference type="STRING" id="318479.A0A0N4UDY2"/>
<dbReference type="WBParaSite" id="DME_0000556001-mRNA-1">
    <property type="protein sequence ID" value="DME_0000556001-mRNA-1"/>
    <property type="gene ID" value="DME_0000556001"/>
</dbReference>
<dbReference type="Pfam" id="PF05050">
    <property type="entry name" value="Methyltransf_21"/>
    <property type="match status" value="1"/>
</dbReference>
<evidence type="ECO:0000313" key="2">
    <source>
        <dbReference type="EMBL" id="VDN59328.1"/>
    </source>
</evidence>
<organism evidence="3 5">
    <name type="scientific">Dracunculus medinensis</name>
    <name type="common">Guinea worm</name>
    <dbReference type="NCBI Taxonomy" id="318479"/>
    <lineage>
        <taxon>Eukaryota</taxon>
        <taxon>Metazoa</taxon>
        <taxon>Ecdysozoa</taxon>
        <taxon>Nematoda</taxon>
        <taxon>Chromadorea</taxon>
        <taxon>Rhabditida</taxon>
        <taxon>Spirurina</taxon>
        <taxon>Dracunculoidea</taxon>
        <taxon>Dracunculidae</taxon>
        <taxon>Dracunculus</taxon>
    </lineage>
</organism>
<sequence>MSNYINGLIVKHYLNNPAQTVFEQYRKCFLTELFARPLLTKREPSYFKLIGTNWLVPMVRIFTMTLGVGGDVAAEEKMKTKFPSTCQFHGADPGETNAIDYAPIGKFHKVTVGSYSQTWDGVVVARQGLRNTEMVKTKYVPFVEFLREYVKVKKIVDVLLIDIEFAEYDFLPIFFKNGKLDASGFIVCQFNVEIHSPSQQPAVYFDILLHFLIEKKYLPMIISSYLGHIRAYFINYSDEICRKRYLSHMII</sequence>
<protein>
    <submittedName>
        <fullName evidence="5">Methyltransf_21 domain-containing protein</fullName>
    </submittedName>
</protein>
<evidence type="ECO:0000259" key="1">
    <source>
        <dbReference type="Pfam" id="PF05050"/>
    </source>
</evidence>
<keyword evidence="4" id="KW-1185">Reference proteome</keyword>
<dbReference type="PANTHER" id="PTHR22989">
    <property type="entry name" value="UNCHARACTERIZED DUF13 C.ELEGANS"/>
    <property type="match status" value="1"/>
</dbReference>
<evidence type="ECO:0000313" key="3">
    <source>
        <dbReference type="Proteomes" id="UP000038040"/>
    </source>
</evidence>
<accession>A0A0N4UDY2</accession>
<name>A0A0N4UDY2_DRAME</name>
<dbReference type="Proteomes" id="UP000274756">
    <property type="component" value="Unassembled WGS sequence"/>
</dbReference>
<evidence type="ECO:0000313" key="5">
    <source>
        <dbReference type="WBParaSite" id="DME_0000556001-mRNA-1"/>
    </source>
</evidence>
<evidence type="ECO:0000313" key="4">
    <source>
        <dbReference type="Proteomes" id="UP000274756"/>
    </source>
</evidence>
<proteinExistence type="predicted"/>
<dbReference type="PANTHER" id="PTHR22989:SF3">
    <property type="entry name" value="METHYLTRANSFERASE FKBM DOMAIN-CONTAINING PROTEIN"/>
    <property type="match status" value="1"/>
</dbReference>
<gene>
    <name evidence="2" type="ORF">DME_LOCUS9301</name>
</gene>
<dbReference type="InterPro" id="IPR006342">
    <property type="entry name" value="FkbM_mtfrase"/>
</dbReference>
<dbReference type="AlphaFoldDB" id="A0A0N4UDY2"/>
<dbReference type="OrthoDB" id="10006218at2759"/>
<reference evidence="2 4" key="2">
    <citation type="submission" date="2018-11" db="EMBL/GenBank/DDBJ databases">
        <authorList>
            <consortium name="Pathogen Informatics"/>
        </authorList>
    </citation>
    <scope>NUCLEOTIDE SEQUENCE [LARGE SCALE GENOMIC DNA]</scope>
</reference>
<dbReference type="EMBL" id="UYYG01001179">
    <property type="protein sequence ID" value="VDN59328.1"/>
    <property type="molecule type" value="Genomic_DNA"/>
</dbReference>
<dbReference type="Proteomes" id="UP000038040">
    <property type="component" value="Unplaced"/>
</dbReference>
<feature type="domain" description="Methyltransferase FkbM" evidence="1">
    <location>
        <begin position="65"/>
        <end position="217"/>
    </location>
</feature>